<feature type="non-terminal residue" evidence="1">
    <location>
        <position position="1"/>
    </location>
</feature>
<evidence type="ECO:0000313" key="1">
    <source>
        <dbReference type="EMBL" id="GAH45941.1"/>
    </source>
</evidence>
<feature type="non-terminal residue" evidence="1">
    <location>
        <position position="456"/>
    </location>
</feature>
<proteinExistence type="predicted"/>
<dbReference type="AlphaFoldDB" id="X1FJU6"/>
<accession>X1FJU6</accession>
<name>X1FJU6_9ZZZZ</name>
<reference evidence="1" key="1">
    <citation type="journal article" date="2014" name="Front. Microbiol.">
        <title>High frequency of phylogenetically diverse reductive dehalogenase-homologous genes in deep subseafloor sedimentary metagenomes.</title>
        <authorList>
            <person name="Kawai M."/>
            <person name="Futagami T."/>
            <person name="Toyoda A."/>
            <person name="Takaki Y."/>
            <person name="Nishi S."/>
            <person name="Hori S."/>
            <person name="Arai W."/>
            <person name="Tsubouchi T."/>
            <person name="Morono Y."/>
            <person name="Uchiyama I."/>
            <person name="Ito T."/>
            <person name="Fujiyama A."/>
            <person name="Inagaki F."/>
            <person name="Takami H."/>
        </authorList>
    </citation>
    <scope>NUCLEOTIDE SEQUENCE</scope>
    <source>
        <strain evidence="1">Expedition CK06-06</strain>
    </source>
</reference>
<sequence length="456" mass="46346">LLCLLIPSTASAVGLFSSGLLTGCADAQVMEWEDATSTWICANPPGLGGGEANAGANLGTPEELVYVGMSGDNLTFNTMDEDHFTVAASIISVDASLLSAISGNTVHSTGDGSDHANVADNTTHSINTNTDVHVSDDHIDALTEIAQGLKTASNDTSALVVGAKGDTDHCAKWDSAGNLVSHGEPCGSGSGGLWEDGTSYVHLTTPKDLAQANATPTWTILNNGSATFDGAVTALSFTADPSDTALMLLTTVTGSNTVSVGAVQSSGDSQMDLNVDDSSGSLTTYMLLDGVGETVDILMPLDITGATDVTGALTATSYGGITEANLLDKSAAETVAGAWTFTGAPITLPGAADPTTDADYEVAFDIDGWGTGFDALELWNGTASAYAVATTATDSPTNGQVPKWNTGGSITWEDDSTGEGSLGDELASTTNDITTTNSGDLLELKGADESLIIDFD</sequence>
<organism evidence="1">
    <name type="scientific">marine sediment metagenome</name>
    <dbReference type="NCBI Taxonomy" id="412755"/>
    <lineage>
        <taxon>unclassified sequences</taxon>
        <taxon>metagenomes</taxon>
        <taxon>ecological metagenomes</taxon>
    </lineage>
</organism>
<protein>
    <submittedName>
        <fullName evidence="1">Uncharacterized protein</fullName>
    </submittedName>
</protein>
<gene>
    <name evidence="1" type="ORF">S03H2_12171</name>
</gene>
<dbReference type="EMBL" id="BARU01006199">
    <property type="protein sequence ID" value="GAH45941.1"/>
    <property type="molecule type" value="Genomic_DNA"/>
</dbReference>
<comment type="caution">
    <text evidence="1">The sequence shown here is derived from an EMBL/GenBank/DDBJ whole genome shotgun (WGS) entry which is preliminary data.</text>
</comment>